<reference evidence="2 3" key="2">
    <citation type="journal article" date="2010" name="Nucleic Acids Res.">
        <title>BeetleBase in 2010: revisions to provide comprehensive genomic information for Tribolium castaneum.</title>
        <authorList>
            <person name="Kim H.S."/>
            <person name="Murphy T."/>
            <person name="Xia J."/>
            <person name="Caragea D."/>
            <person name="Park Y."/>
            <person name="Beeman R.W."/>
            <person name="Lorenzen M.D."/>
            <person name="Butcher S."/>
            <person name="Manak J.R."/>
            <person name="Brown S.J."/>
        </authorList>
    </citation>
    <scope>GENOME REANNOTATION</scope>
    <source>
        <strain evidence="2 3">Georgia GA2</strain>
    </source>
</reference>
<name>D6X2F0_TRICA</name>
<sequence>MNPVLRTNRCEMSVTANVASQSSNFFNVVFTEIVFSGNRTRTRDTHPQYHSNHNHGIIAQTMTQLIITPSLTSHEIKLQIFNYSKLLIPKSLIIPRHRMTGDIYRQLDGNNPTPPLYFGWGYASLDYDRLVATLAGLLTVAKRRPKTKRNFSKQCTRSRPTIRCSQKGGMHASGVSKEEESGKGRSAVKQLNRDRPPVTGIQN</sequence>
<accession>D6X2F0</accession>
<dbReference type="InParanoid" id="D6X2F0"/>
<gene>
    <name evidence="2" type="primary">GLEAN_12460</name>
    <name evidence="2" type="ORF">TcasGA2_TC012460</name>
</gene>
<organism evidence="2 3">
    <name type="scientific">Tribolium castaneum</name>
    <name type="common">Red flour beetle</name>
    <dbReference type="NCBI Taxonomy" id="7070"/>
    <lineage>
        <taxon>Eukaryota</taxon>
        <taxon>Metazoa</taxon>
        <taxon>Ecdysozoa</taxon>
        <taxon>Arthropoda</taxon>
        <taxon>Hexapoda</taxon>
        <taxon>Insecta</taxon>
        <taxon>Pterygota</taxon>
        <taxon>Neoptera</taxon>
        <taxon>Endopterygota</taxon>
        <taxon>Coleoptera</taxon>
        <taxon>Polyphaga</taxon>
        <taxon>Cucujiformia</taxon>
        <taxon>Tenebrionidae</taxon>
        <taxon>Tenebrionidae incertae sedis</taxon>
        <taxon>Tribolium</taxon>
    </lineage>
</organism>
<evidence type="ECO:0000313" key="3">
    <source>
        <dbReference type="Proteomes" id="UP000007266"/>
    </source>
</evidence>
<dbReference type="Proteomes" id="UP000007266">
    <property type="component" value="Linkage group 9"/>
</dbReference>
<evidence type="ECO:0000256" key="1">
    <source>
        <dbReference type="SAM" id="MobiDB-lite"/>
    </source>
</evidence>
<reference evidence="2 3" key="1">
    <citation type="journal article" date="2008" name="Nature">
        <title>The genome of the model beetle and pest Tribolium castaneum.</title>
        <authorList>
            <consortium name="Tribolium Genome Sequencing Consortium"/>
            <person name="Richards S."/>
            <person name="Gibbs R.A."/>
            <person name="Weinstock G.M."/>
            <person name="Brown S.J."/>
            <person name="Denell R."/>
            <person name="Beeman R.W."/>
            <person name="Gibbs R."/>
            <person name="Beeman R.W."/>
            <person name="Brown S.J."/>
            <person name="Bucher G."/>
            <person name="Friedrich M."/>
            <person name="Grimmelikhuijzen C.J."/>
            <person name="Klingler M."/>
            <person name="Lorenzen M."/>
            <person name="Richards S."/>
            <person name="Roth S."/>
            <person name="Schroder R."/>
            <person name="Tautz D."/>
            <person name="Zdobnov E.M."/>
            <person name="Muzny D."/>
            <person name="Gibbs R.A."/>
            <person name="Weinstock G.M."/>
            <person name="Attaway T."/>
            <person name="Bell S."/>
            <person name="Buhay C.J."/>
            <person name="Chandrabose M.N."/>
            <person name="Chavez D."/>
            <person name="Clerk-Blankenburg K.P."/>
            <person name="Cree A."/>
            <person name="Dao M."/>
            <person name="Davis C."/>
            <person name="Chacko J."/>
            <person name="Dinh H."/>
            <person name="Dugan-Rocha S."/>
            <person name="Fowler G."/>
            <person name="Garner T.T."/>
            <person name="Garnes J."/>
            <person name="Gnirke A."/>
            <person name="Hawes A."/>
            <person name="Hernandez J."/>
            <person name="Hines S."/>
            <person name="Holder M."/>
            <person name="Hume J."/>
            <person name="Jhangiani S.N."/>
            <person name="Joshi V."/>
            <person name="Khan Z.M."/>
            <person name="Jackson L."/>
            <person name="Kovar C."/>
            <person name="Kowis A."/>
            <person name="Lee S."/>
            <person name="Lewis L.R."/>
            <person name="Margolis J."/>
            <person name="Morgan M."/>
            <person name="Nazareth L.V."/>
            <person name="Nguyen N."/>
            <person name="Okwuonu G."/>
            <person name="Parker D."/>
            <person name="Richards S."/>
            <person name="Ruiz S.J."/>
            <person name="Santibanez J."/>
            <person name="Savard J."/>
            <person name="Scherer S.E."/>
            <person name="Schneider B."/>
            <person name="Sodergren E."/>
            <person name="Tautz D."/>
            <person name="Vattahil S."/>
            <person name="Villasana D."/>
            <person name="White C.S."/>
            <person name="Wright R."/>
            <person name="Park Y."/>
            <person name="Beeman R.W."/>
            <person name="Lord J."/>
            <person name="Oppert B."/>
            <person name="Lorenzen M."/>
            <person name="Brown S."/>
            <person name="Wang L."/>
            <person name="Savard J."/>
            <person name="Tautz D."/>
            <person name="Richards S."/>
            <person name="Weinstock G."/>
            <person name="Gibbs R.A."/>
            <person name="Liu Y."/>
            <person name="Worley K."/>
            <person name="Weinstock G."/>
            <person name="Elsik C.G."/>
            <person name="Reese J.T."/>
            <person name="Elhaik E."/>
            <person name="Landan G."/>
            <person name="Graur D."/>
            <person name="Arensburger P."/>
            <person name="Atkinson P."/>
            <person name="Beeman R.W."/>
            <person name="Beidler J."/>
            <person name="Brown S.J."/>
            <person name="Demuth J.P."/>
            <person name="Drury D.W."/>
            <person name="Du Y.Z."/>
            <person name="Fujiwara H."/>
            <person name="Lorenzen M."/>
            <person name="Maselli V."/>
            <person name="Osanai M."/>
            <person name="Park Y."/>
            <person name="Robertson H.M."/>
            <person name="Tu Z."/>
            <person name="Wang J.J."/>
            <person name="Wang S."/>
            <person name="Richards S."/>
            <person name="Song H."/>
            <person name="Zhang L."/>
            <person name="Sodergren E."/>
            <person name="Werner D."/>
            <person name="Stanke M."/>
            <person name="Morgenstern B."/>
            <person name="Solovyev V."/>
            <person name="Kosarev P."/>
            <person name="Brown G."/>
            <person name="Chen H.C."/>
            <person name="Ermolaeva O."/>
            <person name="Hlavina W."/>
            <person name="Kapustin Y."/>
            <person name="Kiryutin B."/>
            <person name="Kitts P."/>
            <person name="Maglott D."/>
            <person name="Pruitt K."/>
            <person name="Sapojnikov V."/>
            <person name="Souvorov A."/>
            <person name="Mackey A.J."/>
            <person name="Waterhouse R.M."/>
            <person name="Wyder S."/>
            <person name="Zdobnov E.M."/>
            <person name="Zdobnov E.M."/>
            <person name="Wyder S."/>
            <person name="Kriventseva E.V."/>
            <person name="Kadowaki T."/>
            <person name="Bork P."/>
            <person name="Aranda M."/>
            <person name="Bao R."/>
            <person name="Beermann A."/>
            <person name="Berns N."/>
            <person name="Bolognesi R."/>
            <person name="Bonneton F."/>
            <person name="Bopp D."/>
            <person name="Brown S.J."/>
            <person name="Bucher G."/>
            <person name="Butts T."/>
            <person name="Chaumot A."/>
            <person name="Denell R.E."/>
            <person name="Ferrier D.E."/>
            <person name="Friedrich M."/>
            <person name="Gordon C.M."/>
            <person name="Jindra M."/>
            <person name="Klingler M."/>
            <person name="Lan Q."/>
            <person name="Lattorff H.M."/>
            <person name="Laudet V."/>
            <person name="von Levetsow C."/>
            <person name="Liu Z."/>
            <person name="Lutz R."/>
            <person name="Lynch J.A."/>
            <person name="da Fonseca R.N."/>
            <person name="Posnien N."/>
            <person name="Reuter R."/>
            <person name="Roth S."/>
            <person name="Savard J."/>
            <person name="Schinko J.B."/>
            <person name="Schmitt C."/>
            <person name="Schoppmeier M."/>
            <person name="Schroder R."/>
            <person name="Shippy T.D."/>
            <person name="Simonnet F."/>
            <person name="Marques-Souza H."/>
            <person name="Tautz D."/>
            <person name="Tomoyasu Y."/>
            <person name="Trauner J."/>
            <person name="Van der Zee M."/>
            <person name="Vervoort M."/>
            <person name="Wittkopp N."/>
            <person name="Wimmer E.A."/>
            <person name="Yang X."/>
            <person name="Jones A.K."/>
            <person name="Sattelle D.B."/>
            <person name="Ebert P.R."/>
            <person name="Nelson D."/>
            <person name="Scott J.G."/>
            <person name="Beeman R.W."/>
            <person name="Muthukrishnan S."/>
            <person name="Kramer K.J."/>
            <person name="Arakane Y."/>
            <person name="Beeman R.W."/>
            <person name="Zhu Q."/>
            <person name="Hogenkamp D."/>
            <person name="Dixit R."/>
            <person name="Oppert B."/>
            <person name="Jiang H."/>
            <person name="Zou Z."/>
            <person name="Marshall J."/>
            <person name="Elpidina E."/>
            <person name="Vinokurov K."/>
            <person name="Oppert C."/>
            <person name="Zou Z."/>
            <person name="Evans J."/>
            <person name="Lu Z."/>
            <person name="Zhao P."/>
            <person name="Sumathipala N."/>
            <person name="Altincicek B."/>
            <person name="Vilcinskas A."/>
            <person name="Williams M."/>
            <person name="Hultmark D."/>
            <person name="Hetru C."/>
            <person name="Jiang H."/>
            <person name="Grimmelikhuijzen C.J."/>
            <person name="Hauser F."/>
            <person name="Cazzamali G."/>
            <person name="Williamson M."/>
            <person name="Park Y."/>
            <person name="Li B."/>
            <person name="Tanaka Y."/>
            <person name="Predel R."/>
            <person name="Neupert S."/>
            <person name="Schachtner J."/>
            <person name="Verleyen P."/>
            <person name="Raible F."/>
            <person name="Bork P."/>
            <person name="Friedrich M."/>
            <person name="Walden K.K."/>
            <person name="Robertson H.M."/>
            <person name="Angeli S."/>
            <person name="Foret S."/>
            <person name="Bucher G."/>
            <person name="Schuetz S."/>
            <person name="Maleszka R."/>
            <person name="Wimmer E.A."/>
            <person name="Beeman R.W."/>
            <person name="Lorenzen M."/>
            <person name="Tomoyasu Y."/>
            <person name="Miller S.C."/>
            <person name="Grossmann D."/>
            <person name="Bucher G."/>
        </authorList>
    </citation>
    <scope>NUCLEOTIDE SEQUENCE [LARGE SCALE GENOMIC DNA]</scope>
    <source>
        <strain evidence="2 3">Georgia GA2</strain>
    </source>
</reference>
<dbReference type="HOGENOM" id="CLU_1350459_0_0_1"/>
<feature type="region of interest" description="Disordered" evidence="1">
    <location>
        <begin position="149"/>
        <end position="203"/>
    </location>
</feature>
<dbReference type="AlphaFoldDB" id="D6X2F0"/>
<evidence type="ECO:0000313" key="2">
    <source>
        <dbReference type="EMBL" id="EFA10260.1"/>
    </source>
</evidence>
<dbReference type="EMBL" id="KQ971372">
    <property type="protein sequence ID" value="EFA10260.1"/>
    <property type="molecule type" value="Genomic_DNA"/>
</dbReference>
<protein>
    <submittedName>
        <fullName evidence="2">Uncharacterized protein</fullName>
    </submittedName>
</protein>
<keyword evidence="3" id="KW-1185">Reference proteome</keyword>
<proteinExistence type="predicted"/>